<evidence type="ECO:0000313" key="1">
    <source>
        <dbReference type="EMBL" id="CEG05226.1"/>
    </source>
</evidence>
<reference evidence="1" key="1">
    <citation type="submission" date="2013-05" db="EMBL/GenBank/DDBJ databases">
        <title>Draft genome sequences of six wheat associated Fusarium spp. isolates.</title>
        <authorList>
            <person name="Moolhuijzen P.M."/>
            <person name="Manners J.M."/>
            <person name="Wilcox S."/>
            <person name="Bellgard M.I."/>
            <person name="Gardiner D.M."/>
        </authorList>
    </citation>
    <scope>NUCLEOTIDE SEQUENCE</scope>
    <source>
        <strain evidence="1">CS3069</strain>
    </source>
</reference>
<gene>
    <name evidence="1" type="ORF">BN850_0101470</name>
</gene>
<dbReference type="EMBL" id="CBMI010003293">
    <property type="protein sequence ID" value="CEG05226.1"/>
    <property type="molecule type" value="Genomic_DNA"/>
</dbReference>
<comment type="caution">
    <text evidence="1">The sequence shown here is derived from an EMBL/GenBank/DDBJ whole genome shotgun (WGS) entry which is preliminary data.</text>
</comment>
<sequence>MIFRLVYQVENKGPDQLKDEFGESDSLEHLKIGTGKLNLNRMRTHKNRINASLPVEVLHTRGISETSKR</sequence>
<dbReference type="AlphaFoldDB" id="A0A090N5W2"/>
<protein>
    <submittedName>
        <fullName evidence="1">WGS project CBMI000000000 data, contig CS3069_c003295</fullName>
    </submittedName>
</protein>
<accession>A0A090N5W2</accession>
<organism evidence="1">
    <name type="scientific">Fusarium clavum</name>
    <dbReference type="NCBI Taxonomy" id="2594811"/>
    <lineage>
        <taxon>Eukaryota</taxon>
        <taxon>Fungi</taxon>
        <taxon>Dikarya</taxon>
        <taxon>Ascomycota</taxon>
        <taxon>Pezizomycotina</taxon>
        <taxon>Sordariomycetes</taxon>
        <taxon>Hypocreomycetidae</taxon>
        <taxon>Hypocreales</taxon>
        <taxon>Nectriaceae</taxon>
        <taxon>Fusarium</taxon>
        <taxon>Fusarium incarnatum-equiseti species complex</taxon>
    </lineage>
</organism>
<proteinExistence type="predicted"/>
<name>A0A090N5W2_9HYPO</name>